<dbReference type="GO" id="GO:0015031">
    <property type="term" value="P:protein transport"/>
    <property type="evidence" value="ECO:0007669"/>
    <property type="project" value="InterPro"/>
</dbReference>
<comment type="subcellular location">
    <subcellularLocation>
        <location evidence="2">Cytoplasm</location>
    </subcellularLocation>
</comment>
<proteinExistence type="inferred from homology"/>
<dbReference type="Gene3D" id="3.30.519.10">
    <property type="entry name" value="Guanine Nucleotide Dissociation Inhibitor, domain 2"/>
    <property type="match status" value="1"/>
</dbReference>
<dbReference type="Pfam" id="PF00996">
    <property type="entry name" value="GDI"/>
    <property type="match status" value="1"/>
</dbReference>
<keyword evidence="2" id="KW-0963">Cytoplasm</keyword>
<protein>
    <recommendedName>
        <fullName evidence="2">Rab GDP dissociation inhibitor</fullName>
    </recommendedName>
</protein>
<dbReference type="InterPro" id="IPR018203">
    <property type="entry name" value="GDP_dissociation_inhibitor"/>
</dbReference>
<dbReference type="WBParaSite" id="TREG1_72620.1">
    <property type="protein sequence ID" value="TREG1_72620.1"/>
    <property type="gene ID" value="TREG1_72620"/>
</dbReference>
<dbReference type="SUPFAM" id="SSF51905">
    <property type="entry name" value="FAD/NAD(P)-binding domain"/>
    <property type="match status" value="2"/>
</dbReference>
<dbReference type="Gene3D" id="1.10.405.10">
    <property type="entry name" value="Guanine Nucleotide Dissociation Inhibitor, domain 1"/>
    <property type="match status" value="1"/>
</dbReference>
<reference evidence="4" key="2">
    <citation type="submission" date="2023-11" db="UniProtKB">
        <authorList>
            <consortium name="WormBaseParasite"/>
        </authorList>
    </citation>
    <scope>IDENTIFICATION</scope>
</reference>
<evidence type="ECO:0000256" key="1">
    <source>
        <dbReference type="ARBA" id="ARBA00005593"/>
    </source>
</evidence>
<dbReference type="InterPro" id="IPR000806">
    <property type="entry name" value="RabGDI"/>
</dbReference>
<dbReference type="GO" id="GO:0005096">
    <property type="term" value="F:GTPase activator activity"/>
    <property type="evidence" value="ECO:0007669"/>
    <property type="project" value="UniProtKB-KW"/>
</dbReference>
<sequence>MDRNNYYGAETTSITPLEGLFEKFNVKADLQAFGRGRDWNVDLIPKFLMADGKLVKLLVHTGVTKYLEFKSIEESYVYDKKAIHKVPSNASEALTTSLVSLFEKRRLRNLLQWVVDVDPQNPSTWSNVYPHPKSVMRDSIEVAFQHFGVDETTKNFVGHAVCLYTDDSYKQKAPAIEVITKMQLYNHSVNRFGKSPYLYPLYGLGELPQSFARLSAVYGGTYMLNKPVDEIVMENGKVVGVKSEGEVARCDKVICDPSYAPDRVRKCGQVVRAICILNHPIPNVKNALSSQIIIPQNQVGRHHDIYVSCVSHPHYVCPEKFFIVLVATTVETSNPHQELQPGLQLLGRIEHIFYSVADLFEPIDDGKSSNIYISKSYDASTHFESTCTDVLEMYERITGHPFDFSKVTRNLEDE</sequence>
<name>A0AA85KBY4_TRIRE</name>
<accession>A0AA85KBY4</accession>
<dbReference type="Proteomes" id="UP000050795">
    <property type="component" value="Unassembled WGS sequence"/>
</dbReference>
<organism evidence="3 4">
    <name type="scientific">Trichobilharzia regenti</name>
    <name type="common">Nasal bird schistosome</name>
    <dbReference type="NCBI Taxonomy" id="157069"/>
    <lineage>
        <taxon>Eukaryota</taxon>
        <taxon>Metazoa</taxon>
        <taxon>Spiralia</taxon>
        <taxon>Lophotrochozoa</taxon>
        <taxon>Platyhelminthes</taxon>
        <taxon>Trematoda</taxon>
        <taxon>Digenea</taxon>
        <taxon>Strigeidida</taxon>
        <taxon>Schistosomatoidea</taxon>
        <taxon>Schistosomatidae</taxon>
        <taxon>Trichobilharzia</taxon>
    </lineage>
</organism>
<dbReference type="FunFam" id="3.50.50.60:FF:000232">
    <property type="entry name" value="Rab GDP dissociation inhibitor"/>
    <property type="match status" value="1"/>
</dbReference>
<dbReference type="InterPro" id="IPR036188">
    <property type="entry name" value="FAD/NAD-bd_sf"/>
</dbReference>
<dbReference type="PANTHER" id="PTHR11787:SF8">
    <property type="entry name" value="RAB GDP DISSOCIATION INHIBITOR"/>
    <property type="match status" value="1"/>
</dbReference>
<keyword evidence="2" id="KW-0343">GTPase activation</keyword>
<evidence type="ECO:0000313" key="3">
    <source>
        <dbReference type="Proteomes" id="UP000050795"/>
    </source>
</evidence>
<keyword evidence="3" id="KW-1185">Reference proteome</keyword>
<comment type="similarity">
    <text evidence="1 2">Belongs to the Rab GDI family.</text>
</comment>
<dbReference type="AlphaFoldDB" id="A0AA85KBY4"/>
<evidence type="ECO:0000313" key="4">
    <source>
        <dbReference type="WBParaSite" id="TREG1_72620.1"/>
    </source>
</evidence>
<dbReference type="FunFam" id="1.10.405.10:FF:000011">
    <property type="entry name" value="Rab GDP dissociation inhibitor"/>
    <property type="match status" value="1"/>
</dbReference>
<dbReference type="GO" id="GO:0005093">
    <property type="term" value="F:Rab GDP-dissociation inhibitor activity"/>
    <property type="evidence" value="ECO:0007669"/>
    <property type="project" value="InterPro"/>
</dbReference>
<dbReference type="GO" id="GO:0005737">
    <property type="term" value="C:cytoplasm"/>
    <property type="evidence" value="ECO:0007669"/>
    <property type="project" value="UniProtKB-SubCell"/>
</dbReference>
<dbReference type="PANTHER" id="PTHR11787">
    <property type="entry name" value="RAB GDP-DISSOCIATION INHIBITOR"/>
    <property type="match status" value="1"/>
</dbReference>
<dbReference type="GO" id="GO:0016192">
    <property type="term" value="P:vesicle-mediated transport"/>
    <property type="evidence" value="ECO:0007669"/>
    <property type="project" value="TreeGrafter"/>
</dbReference>
<dbReference type="GO" id="GO:0007264">
    <property type="term" value="P:small GTPase-mediated signal transduction"/>
    <property type="evidence" value="ECO:0007669"/>
    <property type="project" value="InterPro"/>
</dbReference>
<dbReference type="Gene3D" id="3.50.50.60">
    <property type="entry name" value="FAD/NAD(P)-binding domain"/>
    <property type="match status" value="1"/>
</dbReference>
<dbReference type="PRINTS" id="PR00891">
    <property type="entry name" value="RABGDIREP"/>
</dbReference>
<evidence type="ECO:0000256" key="2">
    <source>
        <dbReference type="RuleBase" id="RU363124"/>
    </source>
</evidence>
<dbReference type="PRINTS" id="PR00892">
    <property type="entry name" value="RABGDI"/>
</dbReference>
<comment type="function">
    <text evidence="2">Regulates the GDP/GTP exchange reaction of most RAB proteins by inhibiting the dissociation of GDP from them, and the subsequent binding of GTP.</text>
</comment>
<reference evidence="3" key="1">
    <citation type="submission" date="2022-06" db="EMBL/GenBank/DDBJ databases">
        <authorList>
            <person name="Berger JAMES D."/>
            <person name="Berger JAMES D."/>
        </authorList>
    </citation>
    <scope>NUCLEOTIDE SEQUENCE [LARGE SCALE GENOMIC DNA]</scope>
</reference>